<keyword evidence="4" id="KW-0539">Nucleus</keyword>
<evidence type="ECO:0000313" key="5">
    <source>
        <dbReference type="Proteomes" id="UP000235220"/>
    </source>
</evidence>
<dbReference type="PANTHER" id="PTHR31719">
    <property type="entry name" value="NAC TRANSCRIPTION FACTOR 56"/>
    <property type="match status" value="1"/>
</dbReference>
<dbReference type="PROSITE" id="PS51005">
    <property type="entry name" value="NAC"/>
    <property type="match status" value="1"/>
</dbReference>
<protein>
    <submittedName>
        <fullName evidence="6">NAC transcription factor 32-like</fullName>
    </submittedName>
</protein>
<sequence length="334" mass="38604">MPIDNPPNQPQTLLTPVFFDGFHNPSIKELEEHLGHYPTGYRFCPTDEELVGYYLEKKISNQRLPVSRIVSANVYLHRPECLSEIFKDYGQTDHWYFFTPRNRKYQNGNRPNRSANGGYWKATGADKPIINSYGKLIGFKKSLVFYIGKNPNGVKTNWIMHEFTVKNPPRNKREANDMRLDDWVLCRIKKKIKKFSRTRVGGDVDHNETSILDDSENNDQTPSGLENAINIDPEPMAIAHDQFNSNLHDDQYHEGALVDPAQMVQPAIDCSPPAPLVDYTENVFEPVWNPTSPDSENFKYLQDLDFDYTDTLFADNLRLPDQNNVPFKRLKMYV</sequence>
<keyword evidence="5" id="KW-1185">Reference proteome</keyword>
<dbReference type="STRING" id="51240.A0A2I4FGV8"/>
<evidence type="ECO:0000256" key="3">
    <source>
        <dbReference type="ARBA" id="ARBA00023163"/>
    </source>
</evidence>
<name>A0A2I4FGV8_JUGRE</name>
<evidence type="ECO:0000256" key="2">
    <source>
        <dbReference type="ARBA" id="ARBA00023125"/>
    </source>
</evidence>
<dbReference type="InterPro" id="IPR003441">
    <property type="entry name" value="NAC-dom"/>
</dbReference>
<dbReference type="InterPro" id="IPR036093">
    <property type="entry name" value="NAC_dom_sf"/>
</dbReference>
<dbReference type="GO" id="GO:0003677">
    <property type="term" value="F:DNA binding"/>
    <property type="evidence" value="ECO:0007669"/>
    <property type="project" value="UniProtKB-KW"/>
</dbReference>
<dbReference type="GO" id="GO:0006355">
    <property type="term" value="P:regulation of DNA-templated transcription"/>
    <property type="evidence" value="ECO:0007669"/>
    <property type="project" value="InterPro"/>
</dbReference>
<dbReference type="KEGG" id="jre:108998684"/>
<dbReference type="Pfam" id="PF02365">
    <property type="entry name" value="NAM"/>
    <property type="match status" value="1"/>
</dbReference>
<dbReference type="AlphaFoldDB" id="A0A2I4FGV8"/>
<dbReference type="Proteomes" id="UP000235220">
    <property type="component" value="Chromosome 14"/>
</dbReference>
<keyword evidence="1" id="KW-0805">Transcription regulation</keyword>
<dbReference type="GeneID" id="108998684"/>
<dbReference type="OrthoDB" id="1848784at2759"/>
<organism evidence="5 6">
    <name type="scientific">Juglans regia</name>
    <name type="common">English walnut</name>
    <dbReference type="NCBI Taxonomy" id="51240"/>
    <lineage>
        <taxon>Eukaryota</taxon>
        <taxon>Viridiplantae</taxon>
        <taxon>Streptophyta</taxon>
        <taxon>Embryophyta</taxon>
        <taxon>Tracheophyta</taxon>
        <taxon>Spermatophyta</taxon>
        <taxon>Magnoliopsida</taxon>
        <taxon>eudicotyledons</taxon>
        <taxon>Gunneridae</taxon>
        <taxon>Pentapetalae</taxon>
        <taxon>rosids</taxon>
        <taxon>fabids</taxon>
        <taxon>Fagales</taxon>
        <taxon>Juglandaceae</taxon>
        <taxon>Juglans</taxon>
    </lineage>
</organism>
<dbReference type="Gramene" id="Jr14_19450_p1">
    <property type="protein sequence ID" value="cds.Jr14_19450_p1"/>
    <property type="gene ID" value="Jr14_19450"/>
</dbReference>
<evidence type="ECO:0000313" key="6">
    <source>
        <dbReference type="RefSeq" id="XP_018830881.1"/>
    </source>
</evidence>
<keyword evidence="3" id="KW-0804">Transcription</keyword>
<dbReference type="RefSeq" id="XP_018830881.1">
    <property type="nucleotide sequence ID" value="XM_018975336.2"/>
</dbReference>
<dbReference type="SUPFAM" id="SSF101941">
    <property type="entry name" value="NAC domain"/>
    <property type="match status" value="1"/>
</dbReference>
<dbReference type="Gene3D" id="2.170.150.80">
    <property type="entry name" value="NAC domain"/>
    <property type="match status" value="1"/>
</dbReference>
<evidence type="ECO:0000256" key="1">
    <source>
        <dbReference type="ARBA" id="ARBA00023015"/>
    </source>
</evidence>
<keyword evidence="2" id="KW-0238">DNA-binding</keyword>
<accession>A0A2I4FGV8</accession>
<dbReference type="PANTHER" id="PTHR31719:SF94">
    <property type="entry name" value="PROTEIN ATAF2"/>
    <property type="match status" value="1"/>
</dbReference>
<proteinExistence type="predicted"/>
<gene>
    <name evidence="6" type="primary">LOC108998684</name>
</gene>
<evidence type="ECO:0000256" key="4">
    <source>
        <dbReference type="ARBA" id="ARBA00023242"/>
    </source>
</evidence>
<reference evidence="6" key="1">
    <citation type="submission" date="2025-08" db="UniProtKB">
        <authorList>
            <consortium name="RefSeq"/>
        </authorList>
    </citation>
    <scope>IDENTIFICATION</scope>
    <source>
        <tissue evidence="6">Leaves</tissue>
    </source>
</reference>